<evidence type="ECO:0000259" key="5">
    <source>
        <dbReference type="PROSITE" id="PS50109"/>
    </source>
</evidence>
<organism evidence="6 7">
    <name type="scientific">candidate division KSB3 bacterium</name>
    <dbReference type="NCBI Taxonomy" id="2044937"/>
    <lineage>
        <taxon>Bacteria</taxon>
        <taxon>candidate division KSB3</taxon>
    </lineage>
</organism>
<dbReference type="Proteomes" id="UP000230821">
    <property type="component" value="Unassembled WGS sequence"/>
</dbReference>
<accession>A0A2G6KGT0</accession>
<dbReference type="InterPro" id="IPR003594">
    <property type="entry name" value="HATPase_dom"/>
</dbReference>
<proteinExistence type="predicted"/>
<dbReference type="Pfam" id="PF02518">
    <property type="entry name" value="HATPase_c"/>
    <property type="match status" value="1"/>
</dbReference>
<evidence type="ECO:0000256" key="3">
    <source>
        <dbReference type="ARBA" id="ARBA00022553"/>
    </source>
</evidence>
<dbReference type="PROSITE" id="PS50109">
    <property type="entry name" value="HIS_KIN"/>
    <property type="match status" value="1"/>
</dbReference>
<evidence type="ECO:0000256" key="1">
    <source>
        <dbReference type="ARBA" id="ARBA00000085"/>
    </source>
</evidence>
<dbReference type="PRINTS" id="PR00344">
    <property type="entry name" value="BCTRLSENSOR"/>
</dbReference>
<comment type="catalytic activity">
    <reaction evidence="1">
        <text>ATP + protein L-histidine = ADP + protein N-phospho-L-histidine.</text>
        <dbReference type="EC" id="2.7.13.3"/>
    </reaction>
</comment>
<dbReference type="SMART" id="SM00387">
    <property type="entry name" value="HATPase_c"/>
    <property type="match status" value="1"/>
</dbReference>
<dbReference type="Gene3D" id="1.10.287.130">
    <property type="match status" value="1"/>
</dbReference>
<reference evidence="6 7" key="1">
    <citation type="submission" date="2017-10" db="EMBL/GenBank/DDBJ databases">
        <title>Novel microbial diversity and functional potential in the marine mammal oral microbiome.</title>
        <authorList>
            <person name="Dudek N.K."/>
            <person name="Sun C.L."/>
            <person name="Burstein D."/>
            <person name="Kantor R.S."/>
            <person name="Aliaga Goltsman D.S."/>
            <person name="Bik E.M."/>
            <person name="Thomas B.C."/>
            <person name="Banfield J.F."/>
            <person name="Relman D.A."/>
        </authorList>
    </citation>
    <scope>NUCLEOTIDE SEQUENCE [LARGE SCALE GENOMIC DNA]</scope>
    <source>
        <strain evidence="6">DOLJORAL78_47_16</strain>
    </source>
</reference>
<dbReference type="SUPFAM" id="SSF55874">
    <property type="entry name" value="ATPase domain of HSP90 chaperone/DNA topoisomerase II/histidine kinase"/>
    <property type="match status" value="1"/>
</dbReference>
<evidence type="ECO:0000256" key="4">
    <source>
        <dbReference type="SAM" id="MobiDB-lite"/>
    </source>
</evidence>
<dbReference type="InterPro" id="IPR004358">
    <property type="entry name" value="Sig_transdc_His_kin-like_C"/>
</dbReference>
<evidence type="ECO:0000256" key="2">
    <source>
        <dbReference type="ARBA" id="ARBA00012438"/>
    </source>
</evidence>
<dbReference type="AlphaFoldDB" id="A0A2G6KGT0"/>
<dbReference type="GO" id="GO:0000155">
    <property type="term" value="F:phosphorelay sensor kinase activity"/>
    <property type="evidence" value="ECO:0007669"/>
    <property type="project" value="InterPro"/>
</dbReference>
<dbReference type="InterPro" id="IPR003661">
    <property type="entry name" value="HisK_dim/P_dom"/>
</dbReference>
<evidence type="ECO:0000313" key="7">
    <source>
        <dbReference type="Proteomes" id="UP000230821"/>
    </source>
</evidence>
<dbReference type="EMBL" id="PDSK01000073">
    <property type="protein sequence ID" value="PIE34867.1"/>
    <property type="molecule type" value="Genomic_DNA"/>
</dbReference>
<name>A0A2G6KGT0_9BACT</name>
<dbReference type="InterPro" id="IPR036890">
    <property type="entry name" value="HATPase_C_sf"/>
</dbReference>
<feature type="region of interest" description="Disordered" evidence="4">
    <location>
        <begin position="146"/>
        <end position="168"/>
    </location>
</feature>
<dbReference type="PANTHER" id="PTHR43065:SF48">
    <property type="entry name" value="HISTIDINE KINASE"/>
    <property type="match status" value="1"/>
</dbReference>
<dbReference type="PANTHER" id="PTHR43065">
    <property type="entry name" value="SENSOR HISTIDINE KINASE"/>
    <property type="match status" value="1"/>
</dbReference>
<dbReference type="InterPro" id="IPR005467">
    <property type="entry name" value="His_kinase_dom"/>
</dbReference>
<sequence length="499" mass="56937">MMLNESHSSPILVLHEHTKESGELLQLLRQHFSVSQAHTKDAIERLLRKDVSLVIAQQGLMTRLGISIPEYRTTTPCPLWILLMTSTDSEHCEQWKEVVYHCVEAPWAPENICRLAVRTAEHYQLVLKHHRLQEEYHRLRAGNKTQVNGHSAHAEKDAHSSPLFSEETCPRSHQPLGEIVQSEKMVVLGRMVSGIAHEINTPSGAINAASVNLNHHLKLLVESLHDLELQQITKEHSREILTIVGTMLQSLEDKHRRSPSEVRLEQKRLANSLQQQELADCRKISKDIARMNLSAHIDMILRLAKVYGTDRILLFFTHCHRIVNSAKDINLSIDILTRIILALKSYSYPWQEQLELADVHETIETALILLKNKLKHQIHIDYHFADVPKMLCYPGELIHVWVNIIYNAIQAIKETGDILIETHALEGYLEVEITDTGVGISPDVQPKIFDLNFTTKSREEGSGQGLYIVRQIIEKHEGCIEVSSRPGQTTFKVQLPFKH</sequence>
<feature type="domain" description="Histidine kinase" evidence="5">
    <location>
        <begin position="396"/>
        <end position="499"/>
    </location>
</feature>
<dbReference type="CDD" id="cd00082">
    <property type="entry name" value="HisKA"/>
    <property type="match status" value="1"/>
</dbReference>
<dbReference type="EC" id="2.7.13.3" evidence="2"/>
<gene>
    <name evidence="6" type="ORF">CSA56_06515</name>
</gene>
<dbReference type="Gene3D" id="3.30.565.10">
    <property type="entry name" value="Histidine kinase-like ATPase, C-terminal domain"/>
    <property type="match status" value="1"/>
</dbReference>
<keyword evidence="3" id="KW-0597">Phosphoprotein</keyword>
<protein>
    <recommendedName>
        <fullName evidence="2">histidine kinase</fullName>
        <ecNumber evidence="2">2.7.13.3</ecNumber>
    </recommendedName>
</protein>
<evidence type="ECO:0000313" key="6">
    <source>
        <dbReference type="EMBL" id="PIE34867.1"/>
    </source>
</evidence>
<comment type="caution">
    <text evidence="6">The sequence shown here is derived from an EMBL/GenBank/DDBJ whole genome shotgun (WGS) entry which is preliminary data.</text>
</comment>